<evidence type="ECO:0000256" key="1">
    <source>
        <dbReference type="SAM" id="MobiDB-lite"/>
    </source>
</evidence>
<name>A0A2T5GKD8_9SPHN</name>
<protein>
    <submittedName>
        <fullName evidence="2">Uncharacterized protein</fullName>
    </submittedName>
</protein>
<evidence type="ECO:0000313" key="3">
    <source>
        <dbReference type="Proteomes" id="UP000244189"/>
    </source>
</evidence>
<feature type="region of interest" description="Disordered" evidence="1">
    <location>
        <begin position="189"/>
        <end position="232"/>
    </location>
</feature>
<dbReference type="EMBL" id="QAOG01000004">
    <property type="protein sequence ID" value="PTQ59771.1"/>
    <property type="molecule type" value="Genomic_DNA"/>
</dbReference>
<dbReference type="Proteomes" id="UP000244189">
    <property type="component" value="Unassembled WGS sequence"/>
</dbReference>
<feature type="compositionally biased region" description="Polar residues" evidence="1">
    <location>
        <begin position="189"/>
        <end position="209"/>
    </location>
</feature>
<reference evidence="2 3" key="1">
    <citation type="submission" date="2018-04" db="EMBL/GenBank/DDBJ databases">
        <title>Genomic Encyclopedia of Type Strains, Phase III (KMG-III): the genomes of soil and plant-associated and newly described type strains.</title>
        <authorList>
            <person name="Whitman W."/>
        </authorList>
    </citation>
    <scope>NUCLEOTIDE SEQUENCE [LARGE SCALE GENOMIC DNA]</scope>
    <source>
        <strain evidence="2 3">MA101b</strain>
    </source>
</reference>
<proteinExistence type="predicted"/>
<keyword evidence="3" id="KW-1185">Reference proteome</keyword>
<accession>A0A2T5GKD8</accession>
<comment type="caution">
    <text evidence="2">The sequence shown here is derived from an EMBL/GenBank/DDBJ whole genome shotgun (WGS) entry which is preliminary data.</text>
</comment>
<gene>
    <name evidence="2" type="ORF">C8J26_2623</name>
</gene>
<sequence length="254" mass="28383">MTNPSSFKFSANLLLRFGRGYTAPVRLLSSKRTIGCHDFVELGNSGRDNFRKGFEAASYRVLTSSNAHCECDVPSRSQVDLPSTRGCYAQVNVRRIRIRIDRCQAACSATKFIEGYDELVVVYFGNHLERLYQSPNMDERLVYFVCSIATFAPSSNPNRGTDGQYDPDGGACHIGIDEQHSDVLTSVENPENAVGNNQPGSAADSQAQPNGRPMPFNYPPPKFAQQIRPPARRTINRLIEARRHRARRLSGRKQ</sequence>
<dbReference type="AlphaFoldDB" id="A0A2T5GKD8"/>
<evidence type="ECO:0000313" key="2">
    <source>
        <dbReference type="EMBL" id="PTQ59771.1"/>
    </source>
</evidence>
<organism evidence="2 3">
    <name type="scientific">Sphingomonas aurantiaca</name>
    <dbReference type="NCBI Taxonomy" id="185949"/>
    <lineage>
        <taxon>Bacteria</taxon>
        <taxon>Pseudomonadati</taxon>
        <taxon>Pseudomonadota</taxon>
        <taxon>Alphaproteobacteria</taxon>
        <taxon>Sphingomonadales</taxon>
        <taxon>Sphingomonadaceae</taxon>
        <taxon>Sphingomonas</taxon>
    </lineage>
</organism>